<dbReference type="EMBL" id="BQNB010013989">
    <property type="protein sequence ID" value="GJT22686.1"/>
    <property type="molecule type" value="Genomic_DNA"/>
</dbReference>
<evidence type="ECO:0000313" key="1">
    <source>
        <dbReference type="EMBL" id="GJT22686.1"/>
    </source>
</evidence>
<evidence type="ECO:0000313" key="2">
    <source>
        <dbReference type="Proteomes" id="UP001151760"/>
    </source>
</evidence>
<keyword evidence="2" id="KW-1185">Reference proteome</keyword>
<comment type="caution">
    <text evidence="1">The sequence shown here is derived from an EMBL/GenBank/DDBJ whole genome shotgun (WGS) entry which is preliminary data.</text>
</comment>
<proteinExistence type="predicted"/>
<protein>
    <submittedName>
        <fullName evidence="1">Uncharacterized protein</fullName>
    </submittedName>
</protein>
<organism evidence="1 2">
    <name type="scientific">Tanacetum coccineum</name>
    <dbReference type="NCBI Taxonomy" id="301880"/>
    <lineage>
        <taxon>Eukaryota</taxon>
        <taxon>Viridiplantae</taxon>
        <taxon>Streptophyta</taxon>
        <taxon>Embryophyta</taxon>
        <taxon>Tracheophyta</taxon>
        <taxon>Spermatophyta</taxon>
        <taxon>Magnoliopsida</taxon>
        <taxon>eudicotyledons</taxon>
        <taxon>Gunneridae</taxon>
        <taxon>Pentapetalae</taxon>
        <taxon>asterids</taxon>
        <taxon>campanulids</taxon>
        <taxon>Asterales</taxon>
        <taxon>Asteraceae</taxon>
        <taxon>Asteroideae</taxon>
        <taxon>Anthemideae</taxon>
        <taxon>Anthemidinae</taxon>
        <taxon>Tanacetum</taxon>
    </lineage>
</organism>
<accession>A0ABQ5C6F9</accession>
<reference evidence="1" key="1">
    <citation type="journal article" date="2022" name="Int. J. Mol. Sci.">
        <title>Draft Genome of Tanacetum Coccineum: Genomic Comparison of Closely Related Tanacetum-Family Plants.</title>
        <authorList>
            <person name="Yamashiro T."/>
            <person name="Shiraishi A."/>
            <person name="Nakayama K."/>
            <person name="Satake H."/>
        </authorList>
    </citation>
    <scope>NUCLEOTIDE SEQUENCE</scope>
</reference>
<gene>
    <name evidence="1" type="ORF">Tco_0892623</name>
</gene>
<name>A0ABQ5C6F9_9ASTR</name>
<sequence length="103" mass="11760">MSTLVVKRSKLMCLEKRFFHVASSSTSTTPIVQRIDRLDKQIIDRKLTLVDDDPKLLPKFVFMVNEEKDSELEDVVDDDVVFMASTSLKSGNDSGYDTNSLWE</sequence>
<reference evidence="1" key="2">
    <citation type="submission" date="2022-01" db="EMBL/GenBank/DDBJ databases">
        <authorList>
            <person name="Yamashiro T."/>
            <person name="Shiraishi A."/>
            <person name="Satake H."/>
            <person name="Nakayama K."/>
        </authorList>
    </citation>
    <scope>NUCLEOTIDE SEQUENCE</scope>
</reference>
<dbReference type="Proteomes" id="UP001151760">
    <property type="component" value="Unassembled WGS sequence"/>
</dbReference>